<dbReference type="InterPro" id="IPR037401">
    <property type="entry name" value="SnoaL-like"/>
</dbReference>
<dbReference type="RefSeq" id="WP_165325864.1">
    <property type="nucleotide sequence ID" value="NZ_CP049109.1"/>
</dbReference>
<dbReference type="KEGG" id="spzr:G5C33_03020"/>
<reference evidence="2 3" key="1">
    <citation type="submission" date="2020-02" db="EMBL/GenBank/DDBJ databases">
        <authorList>
            <person name="Zheng R.K."/>
            <person name="Sun C.M."/>
        </authorList>
    </citation>
    <scope>NUCLEOTIDE SEQUENCE [LARGE SCALE GENOMIC DNA]</scope>
    <source>
        <strain evidence="3">zrk23</strain>
    </source>
</reference>
<dbReference type="Pfam" id="PF13474">
    <property type="entry name" value="SnoaL_3"/>
    <property type="match status" value="1"/>
</dbReference>
<dbReference type="Gene3D" id="3.10.450.50">
    <property type="match status" value="1"/>
</dbReference>
<accession>A0A6G6Y1R4</accession>
<organism evidence="2 3">
    <name type="scientific">Stakelama tenebrarum</name>
    <dbReference type="NCBI Taxonomy" id="2711215"/>
    <lineage>
        <taxon>Bacteria</taxon>
        <taxon>Pseudomonadati</taxon>
        <taxon>Pseudomonadota</taxon>
        <taxon>Alphaproteobacteria</taxon>
        <taxon>Sphingomonadales</taxon>
        <taxon>Sphingomonadaceae</taxon>
        <taxon>Stakelama</taxon>
    </lineage>
</organism>
<name>A0A6G6Y1R4_9SPHN</name>
<sequence length="162" mass="18712">MASLHEELTEFLDAYFEAWNRYDVPAMKALWDADEPDVTYLAEEAEPHHGWDAVHRYWGVDRSQSERLVSWHDLHATRASDDVAIAFFHANWSTYIPGNRLYPRPFGGPVRISMVLRRKADGWRAIHYVECPLASIVQLRKAHEDAVEPALHERLAAKGITY</sequence>
<evidence type="ECO:0000313" key="3">
    <source>
        <dbReference type="Proteomes" id="UP000501568"/>
    </source>
</evidence>
<evidence type="ECO:0000313" key="2">
    <source>
        <dbReference type="EMBL" id="QIG78865.1"/>
    </source>
</evidence>
<gene>
    <name evidence="2" type="ORF">G5C33_03020</name>
</gene>
<feature type="domain" description="SnoaL-like" evidence="1">
    <location>
        <begin position="10"/>
        <end position="130"/>
    </location>
</feature>
<dbReference type="Proteomes" id="UP000501568">
    <property type="component" value="Chromosome"/>
</dbReference>
<dbReference type="SUPFAM" id="SSF54427">
    <property type="entry name" value="NTF2-like"/>
    <property type="match status" value="1"/>
</dbReference>
<keyword evidence="3" id="KW-1185">Reference proteome</keyword>
<dbReference type="EMBL" id="CP049109">
    <property type="protein sequence ID" value="QIG78865.1"/>
    <property type="molecule type" value="Genomic_DNA"/>
</dbReference>
<protein>
    <submittedName>
        <fullName evidence="2">Nuclear transport factor 2 family protein</fullName>
    </submittedName>
</protein>
<dbReference type="InterPro" id="IPR032710">
    <property type="entry name" value="NTF2-like_dom_sf"/>
</dbReference>
<dbReference type="AlphaFoldDB" id="A0A6G6Y1R4"/>
<proteinExistence type="predicted"/>
<evidence type="ECO:0000259" key="1">
    <source>
        <dbReference type="Pfam" id="PF13474"/>
    </source>
</evidence>